<dbReference type="PANTHER" id="PTHR23502">
    <property type="entry name" value="MAJOR FACILITATOR SUPERFAMILY"/>
    <property type="match status" value="1"/>
</dbReference>
<dbReference type="PANTHER" id="PTHR23502:SF132">
    <property type="entry name" value="POLYAMINE TRANSPORTER 2-RELATED"/>
    <property type="match status" value="1"/>
</dbReference>
<name>A0A0R0RQ49_ACIPI</name>
<feature type="transmembrane region" description="Helical" evidence="8">
    <location>
        <begin position="210"/>
        <end position="235"/>
    </location>
</feature>
<evidence type="ECO:0000256" key="5">
    <source>
        <dbReference type="ARBA" id="ARBA00022692"/>
    </source>
</evidence>
<dbReference type="AlphaFoldDB" id="A0A0R0RQ49"/>
<evidence type="ECO:0000256" key="1">
    <source>
        <dbReference type="ARBA" id="ARBA00004651"/>
    </source>
</evidence>
<accession>A0A0R0RQ49</accession>
<dbReference type="Gene3D" id="1.20.1720.10">
    <property type="entry name" value="Multidrug resistance protein D"/>
    <property type="match status" value="1"/>
</dbReference>
<reference evidence="9 10" key="1">
    <citation type="submission" date="2017-05" db="EMBL/GenBank/DDBJ databases">
        <authorList>
            <person name="Song R."/>
            <person name="Chenine A.L."/>
            <person name="Ruprecht R.M."/>
        </authorList>
    </citation>
    <scope>NUCLEOTIDE SEQUENCE [LARGE SCALE GENOMIC DNA]</scope>
    <source>
        <strain evidence="9 10">ARLG1955</strain>
    </source>
</reference>
<feature type="transmembrane region" description="Helical" evidence="8">
    <location>
        <begin position="75"/>
        <end position="93"/>
    </location>
</feature>
<comment type="subcellular location">
    <subcellularLocation>
        <location evidence="8">Cell inner membrane</location>
        <topology evidence="8">Multi-pass membrane protein</topology>
    </subcellularLocation>
    <subcellularLocation>
        <location evidence="1">Cell membrane</location>
        <topology evidence="1">Multi-pass membrane protein</topology>
    </subcellularLocation>
</comment>
<evidence type="ECO:0000256" key="6">
    <source>
        <dbReference type="ARBA" id="ARBA00022989"/>
    </source>
</evidence>
<dbReference type="InterPro" id="IPR004812">
    <property type="entry name" value="Efflux_drug-R_Bcr/CmlA"/>
</dbReference>
<evidence type="ECO:0000256" key="8">
    <source>
        <dbReference type="RuleBase" id="RU365088"/>
    </source>
</evidence>
<evidence type="ECO:0000256" key="4">
    <source>
        <dbReference type="ARBA" id="ARBA00022475"/>
    </source>
</evidence>
<keyword evidence="7 8" id="KW-0472">Membrane</keyword>
<comment type="caution">
    <text evidence="9">The sequence shown here is derived from an EMBL/GenBank/DDBJ whole genome shotgun (WGS) entry which is preliminary data.</text>
</comment>
<keyword evidence="6 8" id="KW-1133">Transmembrane helix</keyword>
<evidence type="ECO:0000256" key="7">
    <source>
        <dbReference type="ARBA" id="ARBA00023136"/>
    </source>
</evidence>
<dbReference type="RefSeq" id="WP_032053268.1">
    <property type="nucleotide sequence ID" value="NZ_CAYSYS010000016.1"/>
</dbReference>
<dbReference type="InterPro" id="IPR020846">
    <property type="entry name" value="MFS_dom"/>
</dbReference>
<feature type="transmembrane region" description="Helical" evidence="8">
    <location>
        <begin position="277"/>
        <end position="295"/>
    </location>
</feature>
<feature type="transmembrane region" description="Helical" evidence="8">
    <location>
        <begin position="340"/>
        <end position="358"/>
    </location>
</feature>
<dbReference type="Pfam" id="PF07690">
    <property type="entry name" value="MFS_1"/>
    <property type="match status" value="1"/>
</dbReference>
<sequence length="393" mass="42231">MNATYLRYSIILGILTAFGPICTDFYLPALPQISSDLHTSVPLSQLSLTAALIGLGIGQLFFGPWSDRIGRKKPLMLALALFTLSSIGCMFVQDITQMVMIRFIQGFAGAGGAVLARAIASDRYAGKELAQFFALIMAINGIAPILSPVLGGIQLQFTEWQGLFASLSILGIAIFLLCYFFITESHSPNRVEQLQQSVKLAFTTVLKDRVFIGLCLIQSMMMGGLFAYIGASSYVFQENYHFSAQSYSLLFAVNGCGLIISAITTSKLLNYFSEKKLLMMALGIALVASLGLLIVGALQASILLCLALLFITISTVSCISSLTSALAMARQHEFSGTASALLGFLMFAIGGVTAPLTTLFGTSLLSMSTVIFMCYVLAGLSYLITFRTKIQIA</sequence>
<feature type="transmembrane region" description="Helical" evidence="8">
    <location>
        <begin position="163"/>
        <end position="182"/>
    </location>
</feature>
<feature type="transmembrane region" description="Helical" evidence="8">
    <location>
        <begin position="46"/>
        <end position="63"/>
    </location>
</feature>
<dbReference type="EMBL" id="NGIR01000018">
    <property type="protein sequence ID" value="OTU29116.1"/>
    <property type="molecule type" value="Genomic_DNA"/>
</dbReference>
<feature type="transmembrane region" description="Helical" evidence="8">
    <location>
        <begin position="301"/>
        <end position="328"/>
    </location>
</feature>
<proteinExistence type="inferred from homology"/>
<dbReference type="CDD" id="cd17320">
    <property type="entry name" value="MFS_MdfA_MDR_like"/>
    <property type="match status" value="1"/>
</dbReference>
<keyword evidence="8" id="KW-0997">Cell inner membrane</keyword>
<keyword evidence="3 8" id="KW-0813">Transport</keyword>
<feature type="transmembrane region" description="Helical" evidence="8">
    <location>
        <begin position="364"/>
        <end position="384"/>
    </location>
</feature>
<evidence type="ECO:0000256" key="3">
    <source>
        <dbReference type="ARBA" id="ARBA00022448"/>
    </source>
</evidence>
<feature type="transmembrane region" description="Helical" evidence="8">
    <location>
        <begin position="5"/>
        <end position="26"/>
    </location>
</feature>
<feature type="transmembrane region" description="Helical" evidence="8">
    <location>
        <begin position="132"/>
        <end position="157"/>
    </location>
</feature>
<dbReference type="InterPro" id="IPR011701">
    <property type="entry name" value="MFS"/>
</dbReference>
<evidence type="ECO:0000313" key="10">
    <source>
        <dbReference type="Proteomes" id="UP000195162"/>
    </source>
</evidence>
<dbReference type="GO" id="GO:0005886">
    <property type="term" value="C:plasma membrane"/>
    <property type="evidence" value="ECO:0007669"/>
    <property type="project" value="UniProtKB-SubCell"/>
</dbReference>
<evidence type="ECO:0000313" key="9">
    <source>
        <dbReference type="EMBL" id="OTU29116.1"/>
    </source>
</evidence>
<dbReference type="GO" id="GO:1990961">
    <property type="term" value="P:xenobiotic detoxification by transmembrane export across the plasma membrane"/>
    <property type="evidence" value="ECO:0007669"/>
    <property type="project" value="InterPro"/>
</dbReference>
<comment type="similarity">
    <text evidence="2 8">Belongs to the major facilitator superfamily. Bcr/CmlA family.</text>
</comment>
<keyword evidence="4" id="KW-1003">Cell membrane</keyword>
<dbReference type="SUPFAM" id="SSF103473">
    <property type="entry name" value="MFS general substrate transporter"/>
    <property type="match status" value="1"/>
</dbReference>
<feature type="transmembrane region" description="Helical" evidence="8">
    <location>
        <begin position="247"/>
        <end position="265"/>
    </location>
</feature>
<feature type="transmembrane region" description="Helical" evidence="8">
    <location>
        <begin position="99"/>
        <end position="120"/>
    </location>
</feature>
<dbReference type="GO" id="GO:0042910">
    <property type="term" value="F:xenobiotic transmembrane transporter activity"/>
    <property type="evidence" value="ECO:0007669"/>
    <property type="project" value="InterPro"/>
</dbReference>
<protein>
    <recommendedName>
        <fullName evidence="8">Bcr/CflA family efflux transporter</fullName>
    </recommendedName>
</protein>
<organism evidence="9 10">
    <name type="scientific">Acinetobacter pittii</name>
    <name type="common">Acinetobacter genomosp. 3</name>
    <dbReference type="NCBI Taxonomy" id="48296"/>
    <lineage>
        <taxon>Bacteria</taxon>
        <taxon>Pseudomonadati</taxon>
        <taxon>Pseudomonadota</taxon>
        <taxon>Gammaproteobacteria</taxon>
        <taxon>Moraxellales</taxon>
        <taxon>Moraxellaceae</taxon>
        <taxon>Acinetobacter</taxon>
        <taxon>Acinetobacter calcoaceticus/baumannii complex</taxon>
    </lineage>
</organism>
<evidence type="ECO:0000256" key="2">
    <source>
        <dbReference type="ARBA" id="ARBA00006236"/>
    </source>
</evidence>
<gene>
    <name evidence="9" type="ORF">CAT59_05830</name>
</gene>
<keyword evidence="5 8" id="KW-0812">Transmembrane</keyword>
<dbReference type="Proteomes" id="UP000195162">
    <property type="component" value="Unassembled WGS sequence"/>
</dbReference>
<dbReference type="PROSITE" id="PS50850">
    <property type="entry name" value="MFS"/>
    <property type="match status" value="1"/>
</dbReference>
<dbReference type="InterPro" id="IPR036259">
    <property type="entry name" value="MFS_trans_sf"/>
</dbReference>
<dbReference type="NCBIfam" id="TIGR00710">
    <property type="entry name" value="efflux_Bcr_CflA"/>
    <property type="match status" value="1"/>
</dbReference>